<gene>
    <name evidence="1" type="ORF">NEPTK9_000014</name>
</gene>
<dbReference type="RefSeq" id="WP_194846785.1">
    <property type="nucleotide sequence ID" value="NZ_JAAEJV010000001.1"/>
</dbReference>
<dbReference type="Proteomes" id="UP001194714">
    <property type="component" value="Unassembled WGS sequence"/>
</dbReference>
<proteinExistence type="predicted"/>
<evidence type="ECO:0000313" key="2">
    <source>
        <dbReference type="Proteomes" id="UP001194714"/>
    </source>
</evidence>
<protein>
    <submittedName>
        <fullName evidence="1">Uncharacterized protein</fullName>
    </submittedName>
</protein>
<dbReference type="EMBL" id="JAAEJV010000001">
    <property type="protein sequence ID" value="MBF5058518.1"/>
    <property type="molecule type" value="Genomic_DNA"/>
</dbReference>
<accession>A0ABS0AWK6</accession>
<name>A0ABS0AWK6_9BACT</name>
<reference evidence="1 2" key="1">
    <citation type="submission" date="2020-01" db="EMBL/GenBank/DDBJ databases">
        <title>Draft genome sequence of Cand. Neptunochlamydia vexilliferae K9.</title>
        <authorList>
            <person name="Schulz F."/>
            <person name="Koestlbacher S."/>
            <person name="Wascher F."/>
            <person name="Pizzetti I."/>
            <person name="Horn M."/>
        </authorList>
    </citation>
    <scope>NUCLEOTIDE SEQUENCE [LARGE SCALE GENOMIC DNA]</scope>
    <source>
        <strain evidence="1 2">K9</strain>
    </source>
</reference>
<organism evidence="1 2">
    <name type="scientific">Candidatus Neptunichlamydia vexilliferae</name>
    <dbReference type="NCBI Taxonomy" id="1651774"/>
    <lineage>
        <taxon>Bacteria</taxon>
        <taxon>Pseudomonadati</taxon>
        <taxon>Chlamydiota</taxon>
        <taxon>Chlamydiia</taxon>
        <taxon>Parachlamydiales</taxon>
        <taxon>Simkaniaceae</taxon>
        <taxon>Candidatus Neptunichlamydia</taxon>
    </lineage>
</organism>
<sequence>MENAALIVMEASNEQYSSNVSEMIQSAGWEALLVSGLAYILKEGGAEQQEQLTFMNNIMKAYDGNSTNSKGEHHVTDPNTGSTYDLDGDNATSKMNNLMSEAQSENSFYGQVTQTQSQGVEAMFKDTNKADTSGAQGLKQDSQVMGAVSALMGFLASLIQSVS</sequence>
<keyword evidence="2" id="KW-1185">Reference proteome</keyword>
<evidence type="ECO:0000313" key="1">
    <source>
        <dbReference type="EMBL" id="MBF5058518.1"/>
    </source>
</evidence>
<comment type="caution">
    <text evidence="1">The sequence shown here is derived from an EMBL/GenBank/DDBJ whole genome shotgun (WGS) entry which is preliminary data.</text>
</comment>